<dbReference type="CTD" id="205428"/>
<evidence type="ECO:0000313" key="8">
    <source>
        <dbReference type="RefSeq" id="XP_022088058.1"/>
    </source>
</evidence>
<gene>
    <name evidence="8 9 10 11 12 13 14" type="primary">LOC110977862</name>
</gene>
<dbReference type="RefSeq" id="XP_022088062.1">
    <property type="nucleotide sequence ID" value="XM_022232370.1"/>
</dbReference>
<dbReference type="RefSeq" id="XP_022088063.1">
    <property type="nucleotide sequence ID" value="XM_022232371.1"/>
</dbReference>
<sequence length="423" mass="48618">MAYWRRICARLCMAFSTKNCLRVFIVLVLVTAASVYYNLFFFFTTNYLENRDFVGVDKCPACYGTVMCHEFSHGHLSLSSYSRMRFLDIVNVKNVFFGWHNEKNVDIILKRLAHDQELASFDASVCKNAGARRDCDVARSISQTKFSRVLETRSLEVAHVEDLSDVVRCPSQRLLERIWMMYKDHVPGNSLSNDQKMMLMTMLAVNPEPIIYMIFPKSEGWPFPQYYGACGRLIVEEYVGKTLGSYFNADWSKRLDLAYQVMKIAEQLTNNELEYALYLTDVSFDNFAVNKDGRVLIIDAENIIVVDKRKIKTDAKPSWNERHQSFHDECKSHPGCLSFSSELLCKRHSSDHNYYAMCHGLLAQNSEWAGTKGGLLHDPPANLPERERLIGLIAECEKPSQRNGRYDAMQQLLQLLSHLTDGM</sequence>
<evidence type="ECO:0000256" key="3">
    <source>
        <dbReference type="ARBA" id="ARBA00022525"/>
    </source>
</evidence>
<protein>
    <submittedName>
        <fullName evidence="8 9">Deleted in autism protein 1-like</fullName>
    </submittedName>
</protein>
<dbReference type="RefSeq" id="XP_022088058.1">
    <property type="nucleotide sequence ID" value="XM_022232366.1"/>
</dbReference>
<dbReference type="OrthoDB" id="10035316at2759"/>
<proteinExistence type="inferred from homology"/>
<keyword evidence="5" id="KW-0472">Membrane</keyword>
<dbReference type="PANTHER" id="PTHR32073:SF7">
    <property type="entry name" value="GH11358P"/>
    <property type="match status" value="1"/>
</dbReference>
<evidence type="ECO:0000313" key="13">
    <source>
        <dbReference type="RefSeq" id="XP_022088063.1"/>
    </source>
</evidence>
<dbReference type="SUPFAM" id="SSF56112">
    <property type="entry name" value="Protein kinase-like (PK-like)"/>
    <property type="match status" value="1"/>
</dbReference>
<accession>A0A8B7Y4F2</accession>
<keyword evidence="3" id="KW-0964">Secreted</keyword>
<keyword evidence="5" id="KW-0812">Transmembrane</keyword>
<evidence type="ECO:0000313" key="9">
    <source>
        <dbReference type="RefSeq" id="XP_022088059.1"/>
    </source>
</evidence>
<feature type="domain" description="FAM69 protein-kinase" evidence="6">
    <location>
        <begin position="203"/>
        <end position="399"/>
    </location>
</feature>
<keyword evidence="4" id="KW-0732">Signal</keyword>
<dbReference type="GeneID" id="110977862"/>
<organism evidence="7 14">
    <name type="scientific">Acanthaster planci</name>
    <name type="common">Crown-of-thorns starfish</name>
    <dbReference type="NCBI Taxonomy" id="133434"/>
    <lineage>
        <taxon>Eukaryota</taxon>
        <taxon>Metazoa</taxon>
        <taxon>Echinodermata</taxon>
        <taxon>Eleutherozoa</taxon>
        <taxon>Asterozoa</taxon>
        <taxon>Asteroidea</taxon>
        <taxon>Valvatacea</taxon>
        <taxon>Valvatida</taxon>
        <taxon>Acanthasteridae</taxon>
        <taxon>Acanthaster</taxon>
    </lineage>
</organism>
<evidence type="ECO:0000313" key="10">
    <source>
        <dbReference type="RefSeq" id="XP_022088060.1"/>
    </source>
</evidence>
<dbReference type="GO" id="GO:0005576">
    <property type="term" value="C:extracellular region"/>
    <property type="evidence" value="ECO:0007669"/>
    <property type="project" value="UniProtKB-SubCell"/>
</dbReference>
<evidence type="ECO:0000256" key="4">
    <source>
        <dbReference type="ARBA" id="ARBA00022729"/>
    </source>
</evidence>
<dbReference type="RefSeq" id="XP_022088060.1">
    <property type="nucleotide sequence ID" value="XM_022232368.1"/>
</dbReference>
<comment type="subcellular location">
    <subcellularLocation>
        <location evidence="1">Secreted</location>
    </subcellularLocation>
</comment>
<dbReference type="PANTHER" id="PTHR32073">
    <property type="entry name" value="GH11358P"/>
    <property type="match status" value="1"/>
</dbReference>
<dbReference type="RefSeq" id="XP_022088061.1">
    <property type="nucleotide sequence ID" value="XM_022232369.1"/>
</dbReference>
<dbReference type="KEGG" id="aplc:110977862"/>
<name>A0A8B7Y4F2_ACAPL</name>
<dbReference type="Proteomes" id="UP000694845">
    <property type="component" value="Unplaced"/>
</dbReference>
<feature type="transmembrane region" description="Helical" evidence="5">
    <location>
        <begin position="21"/>
        <end position="43"/>
    </location>
</feature>
<dbReference type="AlphaFoldDB" id="A0A8B7Y4F2"/>
<evidence type="ECO:0000256" key="1">
    <source>
        <dbReference type="ARBA" id="ARBA00004613"/>
    </source>
</evidence>
<evidence type="ECO:0000313" key="14">
    <source>
        <dbReference type="RefSeq" id="XP_022088064.1"/>
    </source>
</evidence>
<evidence type="ECO:0000313" key="12">
    <source>
        <dbReference type="RefSeq" id="XP_022088062.1"/>
    </source>
</evidence>
<evidence type="ECO:0000313" key="7">
    <source>
        <dbReference type="Proteomes" id="UP000694845"/>
    </source>
</evidence>
<keyword evidence="5" id="KW-1133">Transmembrane helix</keyword>
<evidence type="ECO:0000313" key="11">
    <source>
        <dbReference type="RefSeq" id="XP_022088061.1"/>
    </source>
</evidence>
<reference evidence="8 9" key="1">
    <citation type="submission" date="2025-04" db="UniProtKB">
        <authorList>
            <consortium name="RefSeq"/>
        </authorList>
    </citation>
    <scope>IDENTIFICATION</scope>
</reference>
<evidence type="ECO:0000259" key="6">
    <source>
        <dbReference type="Pfam" id="PF12260"/>
    </source>
</evidence>
<keyword evidence="7" id="KW-1185">Reference proteome</keyword>
<evidence type="ECO:0000256" key="5">
    <source>
        <dbReference type="SAM" id="Phobius"/>
    </source>
</evidence>
<dbReference type="InterPro" id="IPR022049">
    <property type="entry name" value="FAM69_kinase_dom"/>
</dbReference>
<dbReference type="OMA" id="LWAACYI"/>
<dbReference type="RefSeq" id="XP_022088064.1">
    <property type="nucleotide sequence ID" value="XM_022232372.1"/>
</dbReference>
<dbReference type="RefSeq" id="XP_022088059.1">
    <property type="nucleotide sequence ID" value="XM_022232367.1"/>
</dbReference>
<dbReference type="InterPro" id="IPR011009">
    <property type="entry name" value="Kinase-like_dom_sf"/>
</dbReference>
<comment type="similarity">
    <text evidence="2">Belongs to the DIPK family.</text>
</comment>
<dbReference type="Pfam" id="PF12260">
    <property type="entry name" value="PIP49_C"/>
    <property type="match status" value="1"/>
</dbReference>
<evidence type="ECO:0000256" key="2">
    <source>
        <dbReference type="ARBA" id="ARBA00006338"/>
    </source>
</evidence>
<dbReference type="InterPro" id="IPR020519">
    <property type="entry name" value="DIPK2A/B"/>
</dbReference>